<name>A0A4Y7TJF4_COPMI</name>
<dbReference type="AlphaFoldDB" id="A0A4Y7TJF4"/>
<accession>A0A4Y7TJF4</accession>
<evidence type="ECO:0000313" key="2">
    <source>
        <dbReference type="Proteomes" id="UP000298030"/>
    </source>
</evidence>
<dbReference type="EMBL" id="QPFP01000010">
    <property type="protein sequence ID" value="TEB34078.1"/>
    <property type="molecule type" value="Genomic_DNA"/>
</dbReference>
<evidence type="ECO:0000313" key="1">
    <source>
        <dbReference type="EMBL" id="TEB34078.1"/>
    </source>
</evidence>
<reference evidence="1 2" key="1">
    <citation type="journal article" date="2019" name="Nat. Ecol. Evol.">
        <title>Megaphylogeny resolves global patterns of mushroom evolution.</title>
        <authorList>
            <person name="Varga T."/>
            <person name="Krizsan K."/>
            <person name="Foldi C."/>
            <person name="Dima B."/>
            <person name="Sanchez-Garcia M."/>
            <person name="Sanchez-Ramirez S."/>
            <person name="Szollosi G.J."/>
            <person name="Szarkandi J.G."/>
            <person name="Papp V."/>
            <person name="Albert L."/>
            <person name="Andreopoulos W."/>
            <person name="Angelini C."/>
            <person name="Antonin V."/>
            <person name="Barry K.W."/>
            <person name="Bougher N.L."/>
            <person name="Buchanan P."/>
            <person name="Buyck B."/>
            <person name="Bense V."/>
            <person name="Catcheside P."/>
            <person name="Chovatia M."/>
            <person name="Cooper J."/>
            <person name="Damon W."/>
            <person name="Desjardin D."/>
            <person name="Finy P."/>
            <person name="Geml J."/>
            <person name="Haridas S."/>
            <person name="Hughes K."/>
            <person name="Justo A."/>
            <person name="Karasinski D."/>
            <person name="Kautmanova I."/>
            <person name="Kiss B."/>
            <person name="Kocsube S."/>
            <person name="Kotiranta H."/>
            <person name="LaButti K.M."/>
            <person name="Lechner B.E."/>
            <person name="Liimatainen K."/>
            <person name="Lipzen A."/>
            <person name="Lukacs Z."/>
            <person name="Mihaltcheva S."/>
            <person name="Morgado L.N."/>
            <person name="Niskanen T."/>
            <person name="Noordeloos M.E."/>
            <person name="Ohm R.A."/>
            <person name="Ortiz-Santana B."/>
            <person name="Ovrebo C."/>
            <person name="Racz N."/>
            <person name="Riley R."/>
            <person name="Savchenko A."/>
            <person name="Shiryaev A."/>
            <person name="Soop K."/>
            <person name="Spirin V."/>
            <person name="Szebenyi C."/>
            <person name="Tomsovsky M."/>
            <person name="Tulloss R.E."/>
            <person name="Uehling J."/>
            <person name="Grigoriev I.V."/>
            <person name="Vagvolgyi C."/>
            <person name="Papp T."/>
            <person name="Martin F.M."/>
            <person name="Miettinen O."/>
            <person name="Hibbett D.S."/>
            <person name="Nagy L.G."/>
        </authorList>
    </citation>
    <scope>NUCLEOTIDE SEQUENCE [LARGE SCALE GENOMIC DNA]</scope>
    <source>
        <strain evidence="1 2">FP101781</strain>
    </source>
</reference>
<organism evidence="1 2">
    <name type="scientific">Coprinellus micaceus</name>
    <name type="common">Glistening ink-cap mushroom</name>
    <name type="synonym">Coprinus micaceus</name>
    <dbReference type="NCBI Taxonomy" id="71717"/>
    <lineage>
        <taxon>Eukaryota</taxon>
        <taxon>Fungi</taxon>
        <taxon>Dikarya</taxon>
        <taxon>Basidiomycota</taxon>
        <taxon>Agaricomycotina</taxon>
        <taxon>Agaricomycetes</taxon>
        <taxon>Agaricomycetidae</taxon>
        <taxon>Agaricales</taxon>
        <taxon>Agaricineae</taxon>
        <taxon>Psathyrellaceae</taxon>
        <taxon>Coprinellus</taxon>
    </lineage>
</organism>
<dbReference type="Proteomes" id="UP000298030">
    <property type="component" value="Unassembled WGS sequence"/>
</dbReference>
<protein>
    <submittedName>
        <fullName evidence="1">Uncharacterized protein</fullName>
    </submittedName>
</protein>
<gene>
    <name evidence="1" type="ORF">FA13DRAFT_65094</name>
</gene>
<sequence>MGWRRSPHPKSYQARDPGIGRVCASVISSLPWIVPIAVECRSLILNQEGRALSMSRAFTPIPVSPPTRPPVLGVCGILVILRMYVWSELDSFYCAFTHLIIG</sequence>
<keyword evidence="2" id="KW-1185">Reference proteome</keyword>
<comment type="caution">
    <text evidence="1">The sequence shown here is derived from an EMBL/GenBank/DDBJ whole genome shotgun (WGS) entry which is preliminary data.</text>
</comment>
<proteinExistence type="predicted"/>